<gene>
    <name evidence="6" type="ORF">PITG_22987</name>
    <name evidence="7" type="ORF">PITG_23199</name>
</gene>
<evidence type="ECO:0000256" key="1">
    <source>
        <dbReference type="ARBA" id="ARBA00004613"/>
    </source>
</evidence>
<dbReference type="VEuPathDB" id="FungiDB:PITG_22987"/>
<reference evidence="8" key="2">
    <citation type="journal article" date="2009" name="Nature">
        <title>Genome sequence and analysis of the Irish potato famine pathogen Phytophthora infestans.</title>
        <authorList>
            <consortium name="The Broad Institute Genome Sequencing Platform"/>
            <person name="Haas B.J."/>
            <person name="Kamoun S."/>
            <person name="Zody M.C."/>
            <person name="Jiang R.H."/>
            <person name="Handsaker R.E."/>
            <person name="Cano L.M."/>
            <person name="Grabherr M."/>
            <person name="Kodira C.D."/>
            <person name="Raffaele S."/>
            <person name="Torto-Alalibo T."/>
            <person name="Bozkurt T.O."/>
            <person name="Ah-Fong A.M."/>
            <person name="Alvarado L."/>
            <person name="Anderson V.L."/>
            <person name="Armstrong M.R."/>
            <person name="Avrova A."/>
            <person name="Baxter L."/>
            <person name="Beynon J."/>
            <person name="Boevink P.C."/>
            <person name="Bollmann S.R."/>
            <person name="Bos J.I."/>
            <person name="Bulone V."/>
            <person name="Cai G."/>
            <person name="Cakir C."/>
            <person name="Carrington J.C."/>
            <person name="Chawner M."/>
            <person name="Conti L."/>
            <person name="Costanzo S."/>
            <person name="Ewan R."/>
            <person name="Fahlgren N."/>
            <person name="Fischbach M.A."/>
            <person name="Fugelstad J."/>
            <person name="Gilroy E.M."/>
            <person name="Gnerre S."/>
            <person name="Green P.J."/>
            <person name="Grenville-Briggs L.J."/>
            <person name="Griffith J."/>
            <person name="Grunwald N.J."/>
            <person name="Horn K."/>
            <person name="Horner N.R."/>
            <person name="Hu C.H."/>
            <person name="Huitema E."/>
            <person name="Jeong D.H."/>
            <person name="Jones A.M."/>
            <person name="Jones J.D."/>
            <person name="Jones R.W."/>
            <person name="Karlsson E.K."/>
            <person name="Kunjeti S.G."/>
            <person name="Lamour K."/>
            <person name="Liu Z."/>
            <person name="Ma L."/>
            <person name="Maclean D."/>
            <person name="Chibucos M.C."/>
            <person name="McDonald H."/>
            <person name="McWalters J."/>
            <person name="Meijer H.J."/>
            <person name="Morgan W."/>
            <person name="Morris P.F."/>
            <person name="Munro C.A."/>
            <person name="O'Neill K."/>
            <person name="Ospina-Giraldo M."/>
            <person name="Pinzon A."/>
            <person name="Pritchard L."/>
            <person name="Ramsahoye B."/>
            <person name="Ren Q."/>
            <person name="Restrepo S."/>
            <person name="Roy S."/>
            <person name="Sadanandom A."/>
            <person name="Savidor A."/>
            <person name="Schornack S."/>
            <person name="Schwartz D.C."/>
            <person name="Schumann U.D."/>
            <person name="Schwessinger B."/>
            <person name="Seyer L."/>
            <person name="Sharpe T."/>
            <person name="Silvar C."/>
            <person name="Song J."/>
            <person name="Studholme D.J."/>
            <person name="Sykes S."/>
            <person name="Thines M."/>
            <person name="van de Vondervoort P.J."/>
            <person name="Phuntumart V."/>
            <person name="Wawra S."/>
            <person name="Weide R."/>
            <person name="Win J."/>
            <person name="Young C."/>
            <person name="Zhou S."/>
            <person name="Fry W."/>
            <person name="Meyers B.C."/>
            <person name="van West P."/>
            <person name="Ristaino J."/>
            <person name="Govers F."/>
            <person name="Birch P.R."/>
            <person name="Whisson S.C."/>
            <person name="Judelson H.S."/>
            <person name="Nusbaum C."/>
        </authorList>
    </citation>
    <scope>NUCLEOTIDE SEQUENCE [LARGE SCALE GENOMIC DNA]</scope>
    <source>
        <strain evidence="8">T30-4</strain>
    </source>
</reference>
<evidence type="ECO:0000256" key="2">
    <source>
        <dbReference type="ARBA" id="ARBA00010400"/>
    </source>
</evidence>
<evidence type="ECO:0000313" key="8">
    <source>
        <dbReference type="Proteomes" id="UP000006643"/>
    </source>
</evidence>
<evidence type="ECO:0000313" key="6">
    <source>
        <dbReference type="EMBL" id="EEY59797.1"/>
    </source>
</evidence>
<comment type="domain">
    <text evidence="5">The RxLR-dEER motif acts to carry the protein into the host cell cytoplasm through binding to cell surface phosphatidylinositol-3-phosphate.</text>
</comment>
<comment type="function">
    <text evidence="5">Effector that suppresses plant defense responses during pathogen infection.</text>
</comment>
<dbReference type="EMBL" id="DS028142">
    <property type="protein sequence ID" value="EEY59797.1"/>
    <property type="molecule type" value="Genomic_DNA"/>
</dbReference>
<evidence type="ECO:0000256" key="3">
    <source>
        <dbReference type="ARBA" id="ARBA00022525"/>
    </source>
</evidence>
<dbReference type="EMBL" id="DS028443">
    <property type="protein sequence ID" value="EEY62124.1"/>
    <property type="molecule type" value="Genomic_DNA"/>
</dbReference>
<dbReference type="AlphaFoldDB" id="D0NJW0"/>
<dbReference type="VEuPathDB" id="FungiDB:PITG_23199"/>
<dbReference type="eggNOG" id="ENOG502RGZ4">
    <property type="taxonomic scope" value="Eukaryota"/>
</dbReference>
<organism evidence="6 8">
    <name type="scientific">Phytophthora infestans (strain T30-4)</name>
    <name type="common">Potato late blight agent</name>
    <dbReference type="NCBI Taxonomy" id="403677"/>
    <lineage>
        <taxon>Eukaryota</taxon>
        <taxon>Sar</taxon>
        <taxon>Stramenopiles</taxon>
        <taxon>Oomycota</taxon>
        <taxon>Peronosporomycetes</taxon>
        <taxon>Peronosporales</taxon>
        <taxon>Peronosporaceae</taxon>
        <taxon>Phytophthora</taxon>
    </lineage>
</organism>
<comment type="subcellular location">
    <subcellularLocation>
        <location evidence="1 5">Secreted</location>
    </subcellularLocation>
</comment>
<keyword evidence="8" id="KW-1185">Reference proteome</keyword>
<feature type="signal peptide" evidence="5">
    <location>
        <begin position="1"/>
        <end position="23"/>
    </location>
</feature>
<dbReference type="GeneID" id="9478438"/>
<dbReference type="KEGG" id="pif:PITG_22987"/>
<dbReference type="HOGENOM" id="CLU_183358_0_0_1"/>
<dbReference type="Pfam" id="PF16810">
    <property type="entry name" value="RXLR"/>
    <property type="match status" value="1"/>
</dbReference>
<sequence>MRQSIAFLGAIIIIFMSPNAIVAARTDRVPNLRVPIDVVPSPVGNTNDIRFLRSHLDDKDNQERAIDLSK</sequence>
<dbReference type="RefSeq" id="XP_002900482.1">
    <property type="nucleotide sequence ID" value="XM_002900436.1"/>
</dbReference>
<evidence type="ECO:0000256" key="4">
    <source>
        <dbReference type="ARBA" id="ARBA00022729"/>
    </source>
</evidence>
<keyword evidence="3 5" id="KW-0964">Secreted</keyword>
<dbReference type="RefSeq" id="XP_002894989.1">
    <property type="nucleotide sequence ID" value="XM_002894943.1"/>
</dbReference>
<accession>D0NJW0</accession>
<dbReference type="Proteomes" id="UP000006643">
    <property type="component" value="Unassembled WGS sequence"/>
</dbReference>
<comment type="similarity">
    <text evidence="2 5">Belongs to the RxLR effector family.</text>
</comment>
<reference evidence="6" key="1">
    <citation type="submission" date="2006-10" db="EMBL/GenBank/DDBJ databases">
        <title>Annotation of Phytophthora infestans T30-4.</title>
        <authorList>
            <consortium name="The Broad Institute Genome Sequencing Platform"/>
            <person name="Nusbaum C."/>
            <person name="Haas B."/>
            <person name="Kamoun S."/>
            <person name="Fry W."/>
            <person name="Judelson H."/>
            <person name="Ristaino J."/>
            <person name="Govers F."/>
            <person name="Whisson S."/>
            <person name="Birch P."/>
            <person name="Birren B."/>
            <person name="Lander E."/>
            <person name="Galagan J."/>
            <person name="Zody M."/>
            <person name="Devon K."/>
            <person name="O'Neil K."/>
            <person name="Zembek L."/>
            <person name="Anderson S."/>
            <person name="Jaffe D."/>
            <person name="Butler J."/>
            <person name="Alvarez P."/>
            <person name="Gnerre S."/>
            <person name="Grabherr M."/>
            <person name="Mauceli E."/>
            <person name="Brockman W."/>
            <person name="Young S."/>
            <person name="LaButti K."/>
            <person name="Sykes S."/>
            <person name="DeCaprio D."/>
            <person name="Crawford M."/>
            <person name="Koehrsen M."/>
            <person name="Engels R."/>
            <person name="Montgomery P."/>
            <person name="Pearson M."/>
            <person name="Howarth C."/>
            <person name="Larson L."/>
            <person name="White J."/>
            <person name="O'Leary S."/>
            <person name="Kodira C."/>
            <person name="Zeng Q."/>
            <person name="Yandava C."/>
            <person name="Alvarado L."/>
        </authorList>
    </citation>
    <scope>NUCLEOTIDE SEQUENCE</scope>
    <source>
        <strain evidence="6">T30-4</strain>
    </source>
</reference>
<dbReference type="GeneID" id="9463290"/>
<name>D0NJW0_PHYIT</name>
<evidence type="ECO:0000313" key="7">
    <source>
        <dbReference type="EMBL" id="EEY62124.1"/>
    </source>
</evidence>
<proteinExistence type="inferred from homology"/>
<evidence type="ECO:0000256" key="5">
    <source>
        <dbReference type="RuleBase" id="RU367124"/>
    </source>
</evidence>
<keyword evidence="4 5" id="KW-0732">Signal</keyword>
<feature type="chain" id="PRO_5010111064" description="RxLR effector protein" evidence="5">
    <location>
        <begin position="24"/>
        <end position="70"/>
    </location>
</feature>
<protein>
    <recommendedName>
        <fullName evidence="5">RxLR effector protein</fullName>
    </recommendedName>
</protein>
<dbReference type="KEGG" id="pif:PITG_23199"/>
<dbReference type="InParanoid" id="D0NJW0"/>
<dbReference type="InterPro" id="IPR031825">
    <property type="entry name" value="RXLR"/>
</dbReference>